<dbReference type="Pfam" id="PF00512">
    <property type="entry name" value="HisKA"/>
    <property type="match status" value="1"/>
</dbReference>
<evidence type="ECO:0000259" key="16">
    <source>
        <dbReference type="PROSITE" id="PS50110"/>
    </source>
</evidence>
<dbReference type="SMART" id="SM00388">
    <property type="entry name" value="HisKA"/>
    <property type="match status" value="1"/>
</dbReference>
<protein>
    <recommendedName>
        <fullName evidence="3">histidine kinase</fullName>
        <ecNumber evidence="3">2.7.13.3</ecNumber>
    </recommendedName>
</protein>
<dbReference type="PROSITE" id="PS50110">
    <property type="entry name" value="RESPONSE_REGULATORY"/>
    <property type="match status" value="1"/>
</dbReference>
<dbReference type="GO" id="GO:0000155">
    <property type="term" value="F:phosphorelay sensor kinase activity"/>
    <property type="evidence" value="ECO:0007669"/>
    <property type="project" value="InterPro"/>
</dbReference>
<dbReference type="SUPFAM" id="SSF52172">
    <property type="entry name" value="CheY-like"/>
    <property type="match status" value="1"/>
</dbReference>
<keyword evidence="13" id="KW-0804">Transcription</keyword>
<dbReference type="PANTHER" id="PTHR43547:SF2">
    <property type="entry name" value="HYBRID SIGNAL TRANSDUCTION HISTIDINE KINASE C"/>
    <property type="match status" value="1"/>
</dbReference>
<evidence type="ECO:0000256" key="9">
    <source>
        <dbReference type="ARBA" id="ARBA00022840"/>
    </source>
</evidence>
<evidence type="ECO:0000256" key="8">
    <source>
        <dbReference type="ARBA" id="ARBA00022777"/>
    </source>
</evidence>
<dbReference type="InterPro" id="IPR004358">
    <property type="entry name" value="Sig_transdc_His_kin-like_C"/>
</dbReference>
<dbReference type="PROSITE" id="PS50112">
    <property type="entry name" value="PAS"/>
    <property type="match status" value="1"/>
</dbReference>
<evidence type="ECO:0000313" key="18">
    <source>
        <dbReference type="EMBL" id="MBC8431581.1"/>
    </source>
</evidence>
<evidence type="ECO:0000313" key="19">
    <source>
        <dbReference type="Proteomes" id="UP000605201"/>
    </source>
</evidence>
<dbReference type="SMART" id="SM00091">
    <property type="entry name" value="PAS"/>
    <property type="match status" value="1"/>
</dbReference>
<dbReference type="InterPro" id="IPR013767">
    <property type="entry name" value="PAS_fold"/>
</dbReference>
<keyword evidence="4" id="KW-1003">Cell membrane</keyword>
<dbReference type="AlphaFoldDB" id="A0A8J6NQD8"/>
<keyword evidence="6" id="KW-0808">Transferase</keyword>
<dbReference type="Gene3D" id="3.30.565.10">
    <property type="entry name" value="Histidine kinase-like ATPase, C-terminal domain"/>
    <property type="match status" value="1"/>
</dbReference>
<feature type="domain" description="Histidine kinase" evidence="15">
    <location>
        <begin position="281"/>
        <end position="501"/>
    </location>
</feature>
<dbReference type="InterPro" id="IPR001789">
    <property type="entry name" value="Sig_transdc_resp-reg_receiver"/>
</dbReference>
<dbReference type="InterPro" id="IPR005467">
    <property type="entry name" value="His_kinase_dom"/>
</dbReference>
<evidence type="ECO:0000256" key="14">
    <source>
        <dbReference type="PROSITE-ProRule" id="PRU00169"/>
    </source>
</evidence>
<dbReference type="PRINTS" id="PR00344">
    <property type="entry name" value="BCTRLSENSOR"/>
</dbReference>
<dbReference type="CDD" id="cd00130">
    <property type="entry name" value="PAS"/>
    <property type="match status" value="1"/>
</dbReference>
<keyword evidence="5 14" id="KW-0597">Phosphoprotein</keyword>
<keyword evidence="10" id="KW-0902">Two-component regulatory system</keyword>
<dbReference type="GO" id="GO:0005524">
    <property type="term" value="F:ATP binding"/>
    <property type="evidence" value="ECO:0007669"/>
    <property type="project" value="UniProtKB-KW"/>
</dbReference>
<gene>
    <name evidence="18" type="ORF">H8D96_06640</name>
</gene>
<dbReference type="GO" id="GO:0005886">
    <property type="term" value="C:plasma membrane"/>
    <property type="evidence" value="ECO:0007669"/>
    <property type="project" value="UniProtKB-SubCell"/>
</dbReference>
<evidence type="ECO:0000256" key="5">
    <source>
        <dbReference type="ARBA" id="ARBA00022553"/>
    </source>
</evidence>
<evidence type="ECO:0000259" key="15">
    <source>
        <dbReference type="PROSITE" id="PS50109"/>
    </source>
</evidence>
<dbReference type="InterPro" id="IPR036890">
    <property type="entry name" value="HATPase_C_sf"/>
</dbReference>
<comment type="subcellular location">
    <subcellularLocation>
        <location evidence="2">Cell membrane</location>
    </subcellularLocation>
</comment>
<dbReference type="Proteomes" id="UP000605201">
    <property type="component" value="Unassembled WGS sequence"/>
</dbReference>
<dbReference type="SUPFAM" id="SSF47384">
    <property type="entry name" value="Homodimeric domain of signal transducing histidine kinase"/>
    <property type="match status" value="1"/>
</dbReference>
<keyword evidence="7" id="KW-0547">Nucleotide-binding</keyword>
<evidence type="ECO:0000256" key="4">
    <source>
        <dbReference type="ARBA" id="ARBA00022475"/>
    </source>
</evidence>
<keyword evidence="9" id="KW-0067">ATP-binding</keyword>
<dbReference type="Gene3D" id="3.40.50.2300">
    <property type="match status" value="1"/>
</dbReference>
<dbReference type="SUPFAM" id="SSF55874">
    <property type="entry name" value="ATPase domain of HSP90 chaperone/DNA topoisomerase II/histidine kinase"/>
    <property type="match status" value="1"/>
</dbReference>
<evidence type="ECO:0000256" key="1">
    <source>
        <dbReference type="ARBA" id="ARBA00000085"/>
    </source>
</evidence>
<evidence type="ECO:0000259" key="17">
    <source>
        <dbReference type="PROSITE" id="PS50112"/>
    </source>
</evidence>
<dbReference type="FunFam" id="3.30.565.10:FF:000023">
    <property type="entry name" value="PAS domain-containing sensor histidine kinase"/>
    <property type="match status" value="1"/>
</dbReference>
<keyword evidence="11" id="KW-0805">Transcription regulation</keyword>
<dbReference type="SMART" id="SM00448">
    <property type="entry name" value="REC"/>
    <property type="match status" value="1"/>
</dbReference>
<dbReference type="GO" id="GO:0006355">
    <property type="term" value="P:regulation of DNA-templated transcription"/>
    <property type="evidence" value="ECO:0007669"/>
    <property type="project" value="InterPro"/>
</dbReference>
<accession>A0A8J6NQD8</accession>
<evidence type="ECO:0000256" key="12">
    <source>
        <dbReference type="ARBA" id="ARBA00023136"/>
    </source>
</evidence>
<evidence type="ECO:0000256" key="10">
    <source>
        <dbReference type="ARBA" id="ARBA00023012"/>
    </source>
</evidence>
<feature type="domain" description="Response regulatory" evidence="16">
    <location>
        <begin position="14"/>
        <end position="128"/>
    </location>
</feature>
<dbReference type="SMART" id="SM00387">
    <property type="entry name" value="HATPase_c"/>
    <property type="match status" value="1"/>
</dbReference>
<dbReference type="InterPro" id="IPR003594">
    <property type="entry name" value="HATPase_dom"/>
</dbReference>
<dbReference type="CDD" id="cd00082">
    <property type="entry name" value="HisKA"/>
    <property type="match status" value="1"/>
</dbReference>
<dbReference type="Pfam" id="PF02518">
    <property type="entry name" value="HATPase_c"/>
    <property type="match status" value="1"/>
</dbReference>
<sequence length="502" mass="55958">MEKMKVKYKPDTVSVLVVDDEQDIRDGFERILTRIGFQVLKASRGDKALKVLSDTEVSIVLLDLKMPGMNGMEVLKHIRDLDVSILVIVITGYATIETAIEAMKQGAYDFISKPFDPDQLCIIVNRAAERIRLARETERLEQERKRTLVDLDTEKSRIHTIIEYLPNGLMVTNSRGQVVLMNPAVRQLLNLAPDLTIGNQIQDYLPNKELCDLMMEISQGKYVDYGDIPDYEFPLSEEKYLLARGQPVLGAKKECLGAVLNIVDISEMKVLDRLKSEFVAKVSHELRSPLSTIHEQLALVIKDTDGEAFKQDKHILSRAQEKTRGLISLIGDLLDLSRIEEGLIGQEPKPVQLELLLKDIVSFLGALAGAKNQSITLELPQDPLPRLMADHLALESIFGNLITNAVNYTQDGGKIKVEVDLAGINVRVKVIDNGFGIAAKYLGKIFERFYRVKDERTRYITGTGLGLSLVKGLLDSMGGFIDVESMPGKGTTFTVLLPIKKG</sequence>
<dbReference type="InterPro" id="IPR036097">
    <property type="entry name" value="HisK_dim/P_sf"/>
</dbReference>
<dbReference type="SUPFAM" id="SSF55785">
    <property type="entry name" value="PYP-like sensor domain (PAS domain)"/>
    <property type="match status" value="1"/>
</dbReference>
<dbReference type="InterPro" id="IPR011006">
    <property type="entry name" value="CheY-like_superfamily"/>
</dbReference>
<dbReference type="InterPro" id="IPR035965">
    <property type="entry name" value="PAS-like_dom_sf"/>
</dbReference>
<feature type="modified residue" description="4-aspartylphosphate" evidence="14">
    <location>
        <position position="63"/>
    </location>
</feature>
<keyword evidence="8" id="KW-0418">Kinase</keyword>
<keyword evidence="12" id="KW-0472">Membrane</keyword>
<comment type="caution">
    <text evidence="18">The sequence shown here is derived from an EMBL/GenBank/DDBJ whole genome shotgun (WGS) entry which is preliminary data.</text>
</comment>
<dbReference type="PANTHER" id="PTHR43547">
    <property type="entry name" value="TWO-COMPONENT HISTIDINE KINASE"/>
    <property type="match status" value="1"/>
</dbReference>
<dbReference type="Gene3D" id="1.10.287.130">
    <property type="match status" value="1"/>
</dbReference>
<evidence type="ECO:0000256" key="2">
    <source>
        <dbReference type="ARBA" id="ARBA00004236"/>
    </source>
</evidence>
<proteinExistence type="predicted"/>
<feature type="domain" description="PAS" evidence="17">
    <location>
        <begin position="154"/>
        <end position="205"/>
    </location>
</feature>
<dbReference type="InterPro" id="IPR003661">
    <property type="entry name" value="HisK_dim/P_dom"/>
</dbReference>
<evidence type="ECO:0000256" key="3">
    <source>
        <dbReference type="ARBA" id="ARBA00012438"/>
    </source>
</evidence>
<dbReference type="InterPro" id="IPR000014">
    <property type="entry name" value="PAS"/>
</dbReference>
<dbReference type="FunFam" id="3.40.50.2300:FF:000018">
    <property type="entry name" value="DNA-binding transcriptional regulator NtrC"/>
    <property type="match status" value="1"/>
</dbReference>
<dbReference type="PROSITE" id="PS50109">
    <property type="entry name" value="HIS_KIN"/>
    <property type="match status" value="1"/>
</dbReference>
<dbReference type="CDD" id="cd00075">
    <property type="entry name" value="HATPase"/>
    <property type="match status" value="1"/>
</dbReference>
<dbReference type="Gene3D" id="3.30.450.20">
    <property type="entry name" value="PAS domain"/>
    <property type="match status" value="1"/>
</dbReference>
<dbReference type="Pfam" id="PF00989">
    <property type="entry name" value="PAS"/>
    <property type="match status" value="1"/>
</dbReference>
<name>A0A8J6NQD8_9BACT</name>
<reference evidence="18 19" key="1">
    <citation type="submission" date="2020-08" db="EMBL/GenBank/DDBJ databases">
        <title>Bridging the membrane lipid divide: bacteria of the FCB group superphylum have the potential to synthesize archaeal ether lipids.</title>
        <authorList>
            <person name="Villanueva L."/>
            <person name="Von Meijenfeldt F.A.B."/>
            <person name="Westbye A.B."/>
            <person name="Yadav S."/>
            <person name="Hopmans E.C."/>
            <person name="Dutilh B.E."/>
            <person name="Sinninghe Damste J.S."/>
        </authorList>
    </citation>
    <scope>NUCLEOTIDE SEQUENCE [LARGE SCALE GENOMIC DNA]</scope>
    <source>
        <strain evidence="18">NIOZ-UU17</strain>
    </source>
</reference>
<dbReference type="EMBL" id="JACNIG010000156">
    <property type="protein sequence ID" value="MBC8431581.1"/>
    <property type="molecule type" value="Genomic_DNA"/>
</dbReference>
<dbReference type="EC" id="2.7.13.3" evidence="3"/>
<evidence type="ECO:0000256" key="6">
    <source>
        <dbReference type="ARBA" id="ARBA00022679"/>
    </source>
</evidence>
<evidence type="ECO:0000256" key="13">
    <source>
        <dbReference type="ARBA" id="ARBA00023163"/>
    </source>
</evidence>
<comment type="catalytic activity">
    <reaction evidence="1">
        <text>ATP + protein L-histidine = ADP + protein N-phospho-L-histidine.</text>
        <dbReference type="EC" id="2.7.13.3"/>
    </reaction>
</comment>
<evidence type="ECO:0000256" key="11">
    <source>
        <dbReference type="ARBA" id="ARBA00023015"/>
    </source>
</evidence>
<evidence type="ECO:0000256" key="7">
    <source>
        <dbReference type="ARBA" id="ARBA00022741"/>
    </source>
</evidence>
<organism evidence="18 19">
    <name type="scientific">Candidatus Desulfatibia vada</name>
    <dbReference type="NCBI Taxonomy" id="2841696"/>
    <lineage>
        <taxon>Bacteria</taxon>
        <taxon>Pseudomonadati</taxon>
        <taxon>Thermodesulfobacteriota</taxon>
        <taxon>Desulfobacteria</taxon>
        <taxon>Desulfobacterales</taxon>
        <taxon>Desulfobacterales incertae sedis</taxon>
        <taxon>Candidatus Desulfatibia</taxon>
    </lineage>
</organism>
<dbReference type="Pfam" id="PF00072">
    <property type="entry name" value="Response_reg"/>
    <property type="match status" value="1"/>
</dbReference>